<dbReference type="InterPro" id="IPR036875">
    <property type="entry name" value="Znf_CCHC_sf"/>
</dbReference>
<feature type="compositionally biased region" description="Basic residues" evidence="7">
    <location>
        <begin position="607"/>
        <end position="625"/>
    </location>
</feature>
<evidence type="ECO:0000313" key="11">
    <source>
        <dbReference type="EnsemblMetazoa" id="XP_019762031.1"/>
    </source>
</evidence>
<feature type="compositionally biased region" description="Pro residues" evidence="7">
    <location>
        <begin position="707"/>
        <end position="717"/>
    </location>
</feature>
<dbReference type="CDD" id="cd16620">
    <property type="entry name" value="vRING-HC-C4C4_RBBP6"/>
    <property type="match status" value="1"/>
</dbReference>
<dbReference type="GO" id="GO:0006397">
    <property type="term" value="P:mRNA processing"/>
    <property type="evidence" value="ECO:0007669"/>
    <property type="project" value="InterPro"/>
</dbReference>
<reference evidence="12" key="1">
    <citation type="journal article" date="2013" name="Genome Biol.">
        <title>Draft genome of the mountain pine beetle, Dendroctonus ponderosae Hopkins, a major forest pest.</title>
        <authorList>
            <person name="Keeling C.I."/>
            <person name="Yuen M.M."/>
            <person name="Liao N.Y."/>
            <person name="Docking T.R."/>
            <person name="Chan S.K."/>
            <person name="Taylor G.A."/>
            <person name="Palmquist D.L."/>
            <person name="Jackman S.D."/>
            <person name="Nguyen A."/>
            <person name="Li M."/>
            <person name="Henderson H."/>
            <person name="Janes J.K."/>
            <person name="Zhao Y."/>
            <person name="Pandoh P."/>
            <person name="Moore R."/>
            <person name="Sperling F.A."/>
            <person name="Huber D.P."/>
            <person name="Birol I."/>
            <person name="Jones S.J."/>
            <person name="Bohlmann J."/>
        </authorList>
    </citation>
    <scope>NUCLEOTIDE SEQUENCE</scope>
</reference>
<reference evidence="11" key="2">
    <citation type="submission" date="2024-08" db="UniProtKB">
        <authorList>
            <consortium name="EnsemblMetazoa"/>
        </authorList>
    </citation>
    <scope>IDENTIFICATION</scope>
</reference>
<keyword evidence="3 6" id="KW-0863">Zinc-finger</keyword>
<organism evidence="11 12">
    <name type="scientific">Dendroctonus ponderosae</name>
    <name type="common">Mountain pine beetle</name>
    <dbReference type="NCBI Taxonomy" id="77166"/>
    <lineage>
        <taxon>Eukaryota</taxon>
        <taxon>Metazoa</taxon>
        <taxon>Ecdysozoa</taxon>
        <taxon>Arthropoda</taxon>
        <taxon>Hexapoda</taxon>
        <taxon>Insecta</taxon>
        <taxon>Pterygota</taxon>
        <taxon>Neoptera</taxon>
        <taxon>Endopterygota</taxon>
        <taxon>Coleoptera</taxon>
        <taxon>Polyphaga</taxon>
        <taxon>Cucujiformia</taxon>
        <taxon>Curculionidae</taxon>
        <taxon>Scolytinae</taxon>
        <taxon>Dendroctonus</taxon>
    </lineage>
</organism>
<dbReference type="PANTHER" id="PTHR15439:SF0">
    <property type="entry name" value="CELL DIVISION CYCLE AND APOPTOSIS REGULATOR PROTEIN 1-RELATED"/>
    <property type="match status" value="1"/>
</dbReference>
<dbReference type="Gene3D" id="3.30.40.10">
    <property type="entry name" value="Zinc/RING finger domain, C3HC4 (zinc finger)"/>
    <property type="match status" value="1"/>
</dbReference>
<feature type="region of interest" description="Disordered" evidence="7">
    <location>
        <begin position="1184"/>
        <end position="1449"/>
    </location>
</feature>
<feature type="compositionally biased region" description="Basic and acidic residues" evidence="7">
    <location>
        <begin position="796"/>
        <end position="837"/>
    </location>
</feature>
<dbReference type="EnsemblMetazoa" id="XM_019906472.1">
    <property type="protein sequence ID" value="XP_019762031.1"/>
    <property type="gene ID" value="LOC109538982"/>
</dbReference>
<dbReference type="GO" id="GO:0005634">
    <property type="term" value="C:nucleus"/>
    <property type="evidence" value="ECO:0007669"/>
    <property type="project" value="UniProtKB-SubCell"/>
</dbReference>
<feature type="compositionally biased region" description="Basic residues" evidence="7">
    <location>
        <begin position="881"/>
        <end position="907"/>
    </location>
</feature>
<feature type="compositionally biased region" description="Basic residues" evidence="7">
    <location>
        <begin position="783"/>
        <end position="795"/>
    </location>
</feature>
<feature type="compositionally biased region" description="Acidic residues" evidence="7">
    <location>
        <begin position="1347"/>
        <end position="1363"/>
    </location>
</feature>
<dbReference type="PANTHER" id="PTHR15439">
    <property type="entry name" value="RETINOBLASTOMA-BINDING PROTEIN 6"/>
    <property type="match status" value="1"/>
</dbReference>
<dbReference type="Pfam" id="PF08783">
    <property type="entry name" value="DWNN"/>
    <property type="match status" value="1"/>
</dbReference>
<dbReference type="Pfam" id="PF00098">
    <property type="entry name" value="zf-CCHC"/>
    <property type="match status" value="1"/>
</dbReference>
<feature type="compositionally biased region" description="Basic and acidic residues" evidence="7">
    <location>
        <begin position="1245"/>
        <end position="1282"/>
    </location>
</feature>
<evidence type="ECO:0008006" key="13">
    <source>
        <dbReference type="Google" id="ProtNLM"/>
    </source>
</evidence>
<dbReference type="SUPFAM" id="SSF57756">
    <property type="entry name" value="Retrovirus zinc finger-like domains"/>
    <property type="match status" value="1"/>
</dbReference>
<keyword evidence="4" id="KW-0862">Zinc</keyword>
<feature type="compositionally biased region" description="Low complexity" evidence="7">
    <location>
        <begin position="1415"/>
        <end position="1425"/>
    </location>
</feature>
<proteinExistence type="predicted"/>
<dbReference type="InterPro" id="IPR013083">
    <property type="entry name" value="Znf_RING/FYVE/PHD"/>
</dbReference>
<feature type="compositionally biased region" description="Basic residues" evidence="7">
    <location>
        <begin position="1398"/>
        <end position="1411"/>
    </location>
</feature>
<accession>A0AAR5PML9</accession>
<dbReference type="InterPro" id="IPR001878">
    <property type="entry name" value="Znf_CCHC"/>
</dbReference>
<dbReference type="GO" id="GO:0016567">
    <property type="term" value="P:protein ubiquitination"/>
    <property type="evidence" value="ECO:0007669"/>
    <property type="project" value="InterPro"/>
</dbReference>
<feature type="compositionally biased region" description="Basic and acidic residues" evidence="7">
    <location>
        <begin position="323"/>
        <end position="333"/>
    </location>
</feature>
<keyword evidence="2" id="KW-0479">Metal-binding</keyword>
<dbReference type="SMART" id="SM00184">
    <property type="entry name" value="RING"/>
    <property type="match status" value="1"/>
</dbReference>
<feature type="compositionally biased region" description="Basic residues" evidence="7">
    <location>
        <begin position="412"/>
        <end position="438"/>
    </location>
</feature>
<dbReference type="Gene3D" id="3.10.20.90">
    <property type="entry name" value="Phosphatidylinositol 3-kinase Catalytic Subunit, Chain A, domain 1"/>
    <property type="match status" value="1"/>
</dbReference>
<evidence type="ECO:0000256" key="7">
    <source>
        <dbReference type="SAM" id="MobiDB-lite"/>
    </source>
</evidence>
<feature type="compositionally biased region" description="Basic and acidic residues" evidence="7">
    <location>
        <begin position="1184"/>
        <end position="1213"/>
    </location>
</feature>
<feature type="domain" description="RING-type" evidence="8">
    <location>
        <begin position="242"/>
        <end position="283"/>
    </location>
</feature>
<keyword evidence="5" id="KW-0539">Nucleus</keyword>
<feature type="compositionally biased region" description="Basic and acidic residues" evidence="7">
    <location>
        <begin position="341"/>
        <end position="383"/>
    </location>
</feature>
<dbReference type="GO" id="GO:0003676">
    <property type="term" value="F:nucleic acid binding"/>
    <property type="evidence" value="ECO:0007669"/>
    <property type="project" value="InterPro"/>
</dbReference>
<feature type="domain" description="CCHC-type" evidence="9">
    <location>
        <begin position="154"/>
        <end position="168"/>
    </location>
</feature>
<feature type="compositionally biased region" description="Basic and acidic residues" evidence="7">
    <location>
        <begin position="569"/>
        <end position="582"/>
    </location>
</feature>
<dbReference type="InterPro" id="IPR033489">
    <property type="entry name" value="RBBP6"/>
</dbReference>
<keyword evidence="12" id="KW-1185">Reference proteome</keyword>
<dbReference type="Proteomes" id="UP000019118">
    <property type="component" value="Unassembled WGS sequence"/>
</dbReference>
<feature type="compositionally biased region" description="Basic and acidic residues" evidence="7">
    <location>
        <begin position="855"/>
        <end position="880"/>
    </location>
</feature>
<dbReference type="SMART" id="SM01180">
    <property type="entry name" value="DWNN"/>
    <property type="match status" value="1"/>
</dbReference>
<dbReference type="GO" id="GO:0008270">
    <property type="term" value="F:zinc ion binding"/>
    <property type="evidence" value="ECO:0007669"/>
    <property type="project" value="UniProtKB-KW"/>
</dbReference>
<sequence length="1449" mass="167447">MSVHYRFKSALEYDTITFDGLHISIKDLKNAIIQQKRIGKNSDFDLRITNAQTNDVYEDENALIPKNTSLLIARIPVTTPKQKQWEGYGGNDTPPAKLDDGGAIGKTVDLANLDAPEDDKIRAMMSQSTQDYDPSNYVKIRGANQVGPVPQNYRCFKCHQTGHWIKDCTLGQGVEPVEIKKSTGIPQSFMVPVDGPQVPGAMMMANGQYAVPALDLQAYNQKSSGPAPVQEKKPDIPDDLLCSICSDLLADAVMIPCCGNSFCDECVRSVLLDSEDHECPDCHEKDISPATLIPNRFLRKSVANFKNTTGYEKAPTYRAKTRLAREDSFKKDMNSPAEIDSTDKDGLKETRKTIISEADSTEHNKAEVEVSKDAELDPPKTSDNEGPPGVSPKQSPVHKITSKISKGDRGRDRGHRSNKSPKHHRSRSPSPRKMRTRRTSPYVNRNSLDRNGTPLRDDTPPTHNSNYPPPPDVYSRPPGELLPPIGVMSHGVPPMQGLPPVSMPPGAFVAGQPPPFHSTGAPPNFRMPPPGSQIPPYMPPGPYQVPNRPVFDPMGGPPPGNFGPSYSGRMRDYGRRSGRDRTPPGLIDDPLAAFNRILREKDEKRARLQRMSRRTWSRSRSRSRSFSRSPPPMRRRSRSPKRRRSRSRSRSFSISRRRIDRIDFERDYERGSFREKPRSRRSNSRDRFYNDREREYDRVPIRSSRGLPPPCAAPPPQQWGGQRDVYYPEPPASGFQTRFPQQIHHIQPERKYELIAPPGVEQPPIPGLESELPPLNEFDKPQKKLSPRKERHSPREHRDRNKSIPREHEREKDRRDRDRRKDEKRSRSRSKTPEKWRNPSPKSSGTPERPRKRRSSTDSKDDKRKDKDRHRDHSEEDKKKIKDKKKHKDKKDDKKKKKDKRDKHKSKDRKDKKEEFKQIVPKAVEETEETRKKIEEKKKRKGEEELKKQQEERKKEERRLRFIEDEKRKKEEEAKKEASKQKAIEEARQLLENEERQKLEVKIEEKQEQKKIDLYDEVIPTQDLAKEIRSDFKSPEPSANMHQAAEPAESTLELFDSMIQKDIEDGEVTEEQEKFQVAAKDGEEEDPGILELHSDMDIKLDESDILAPFPEKSKWEVDEDGQIQNSPGELRDFSDSKTKVSSEVLKRAENVIFARAINSIRPIEIKKITGERAKFFADEKVVEEAKKVEAPVEKPPRIPIKDRLGRKVDEPDSKIVAQRRSSSPYGRRDRRMEVDKRHDRKRTRGHETNRERDRHRSRSDRSIDKSKKSRKDDKDKQDEKIRERRKRTRSRSPSEDPKKKKKEKEKEKKPKKEKSKKHDTEKKVKDERGEEKHKSTVDKRKVTLDEANFEPDYDLELHEDELSEKDSKKGKEARKTDRSDGESSSSESSSSSSEDERRRKKRRSHKKKKKRDSSSSESESSSQSSDTDKDRKRKKHRKSKKKKKKAKHK</sequence>
<feature type="compositionally biased region" description="Basic and acidic residues" evidence="7">
    <location>
        <begin position="597"/>
        <end position="606"/>
    </location>
</feature>
<evidence type="ECO:0000256" key="4">
    <source>
        <dbReference type="ARBA" id="ARBA00022833"/>
    </source>
</evidence>
<dbReference type="SMART" id="SM00343">
    <property type="entry name" value="ZnF_C2HC"/>
    <property type="match status" value="1"/>
</dbReference>
<dbReference type="Gene3D" id="4.10.60.10">
    <property type="entry name" value="Zinc finger, CCHC-type"/>
    <property type="match status" value="1"/>
</dbReference>
<feature type="region of interest" description="Disordered" evidence="7">
    <location>
        <begin position="1110"/>
        <end position="1137"/>
    </location>
</feature>
<feature type="compositionally biased region" description="Basic and acidic residues" evidence="7">
    <location>
        <begin position="908"/>
        <end position="983"/>
    </location>
</feature>
<feature type="compositionally biased region" description="Basic and acidic residues" evidence="7">
    <location>
        <begin position="1292"/>
        <end position="1344"/>
    </location>
</feature>
<name>A0AAR5PML9_DENPD</name>
<evidence type="ECO:0000256" key="3">
    <source>
        <dbReference type="ARBA" id="ARBA00022771"/>
    </source>
</evidence>
<feature type="compositionally biased region" description="Basic and acidic residues" evidence="7">
    <location>
        <begin position="1226"/>
        <end position="1237"/>
    </location>
</feature>
<feature type="compositionally biased region" description="Basic residues" evidence="7">
    <location>
        <begin position="1431"/>
        <end position="1449"/>
    </location>
</feature>
<dbReference type="GO" id="GO:0061630">
    <property type="term" value="F:ubiquitin protein ligase activity"/>
    <property type="evidence" value="ECO:0007669"/>
    <property type="project" value="InterPro"/>
</dbReference>
<feature type="compositionally biased region" description="Basic and acidic residues" evidence="7">
    <location>
        <begin position="660"/>
        <end position="676"/>
    </location>
</feature>
<evidence type="ECO:0000256" key="1">
    <source>
        <dbReference type="ARBA" id="ARBA00004123"/>
    </source>
</evidence>
<evidence type="ECO:0000256" key="6">
    <source>
        <dbReference type="PROSITE-ProRule" id="PRU00047"/>
    </source>
</evidence>
<feature type="compositionally biased region" description="Basic and acidic residues" evidence="7">
    <location>
        <begin position="683"/>
        <end position="700"/>
    </location>
</feature>
<feature type="compositionally biased region" description="Basic and acidic residues" evidence="7">
    <location>
        <begin position="1364"/>
        <end position="1381"/>
    </location>
</feature>
<dbReference type="GO" id="GO:0006511">
    <property type="term" value="P:ubiquitin-dependent protein catabolic process"/>
    <property type="evidence" value="ECO:0007669"/>
    <property type="project" value="TreeGrafter"/>
</dbReference>
<evidence type="ECO:0000259" key="8">
    <source>
        <dbReference type="PROSITE" id="PS50089"/>
    </source>
</evidence>
<feature type="region of interest" description="Disordered" evidence="7">
    <location>
        <begin position="316"/>
        <end position="983"/>
    </location>
</feature>
<feature type="compositionally biased region" description="Pro residues" evidence="7">
    <location>
        <begin position="525"/>
        <end position="543"/>
    </location>
</feature>
<dbReference type="InterPro" id="IPR001841">
    <property type="entry name" value="Znf_RING"/>
</dbReference>
<dbReference type="SUPFAM" id="SSF57850">
    <property type="entry name" value="RING/U-box"/>
    <property type="match status" value="1"/>
</dbReference>
<feature type="region of interest" description="Disordered" evidence="7">
    <location>
        <begin position="1067"/>
        <end position="1087"/>
    </location>
</feature>
<evidence type="ECO:0000259" key="9">
    <source>
        <dbReference type="PROSITE" id="PS50158"/>
    </source>
</evidence>
<evidence type="ECO:0000313" key="12">
    <source>
        <dbReference type="Proteomes" id="UP000019118"/>
    </source>
</evidence>
<feature type="compositionally biased region" description="Basic residues" evidence="7">
    <location>
        <begin position="633"/>
        <end position="659"/>
    </location>
</feature>
<protein>
    <recommendedName>
        <fullName evidence="13">E3 ubiquitin-protein ligase RBBP6</fullName>
    </recommendedName>
</protein>
<evidence type="ECO:0000256" key="2">
    <source>
        <dbReference type="ARBA" id="ARBA00022723"/>
    </source>
</evidence>
<dbReference type="InterPro" id="IPR014891">
    <property type="entry name" value="DWNN_domain"/>
</dbReference>
<dbReference type="GeneID" id="109538982"/>
<dbReference type="PROSITE" id="PS51282">
    <property type="entry name" value="DWNN"/>
    <property type="match status" value="1"/>
</dbReference>
<comment type="subcellular location">
    <subcellularLocation>
        <location evidence="1">Nucleus</location>
    </subcellularLocation>
</comment>
<dbReference type="PROSITE" id="PS50158">
    <property type="entry name" value="ZF_CCHC"/>
    <property type="match status" value="1"/>
</dbReference>
<feature type="compositionally biased region" description="Low complexity" evidence="7">
    <location>
        <begin position="1382"/>
        <end position="1392"/>
    </location>
</feature>
<evidence type="ECO:0000256" key="5">
    <source>
        <dbReference type="ARBA" id="ARBA00023242"/>
    </source>
</evidence>
<feature type="domain" description="DWNN" evidence="10">
    <location>
        <begin position="3"/>
        <end position="76"/>
    </location>
</feature>
<evidence type="ECO:0000259" key="10">
    <source>
        <dbReference type="PROSITE" id="PS51282"/>
    </source>
</evidence>
<dbReference type="PROSITE" id="PS50089">
    <property type="entry name" value="ZF_RING_2"/>
    <property type="match status" value="1"/>
</dbReference>